<feature type="region of interest" description="Disordered" evidence="2">
    <location>
        <begin position="1281"/>
        <end position="1322"/>
    </location>
</feature>
<keyword evidence="1" id="KW-0175">Coiled coil</keyword>
<feature type="compositionally biased region" description="Low complexity" evidence="2">
    <location>
        <begin position="993"/>
        <end position="1006"/>
    </location>
</feature>
<evidence type="ECO:0000256" key="2">
    <source>
        <dbReference type="SAM" id="MobiDB-lite"/>
    </source>
</evidence>
<dbReference type="RefSeq" id="XP_037195286.1">
    <property type="nucleotide sequence ID" value="XM_037333158.1"/>
</dbReference>
<feature type="compositionally biased region" description="Acidic residues" evidence="2">
    <location>
        <begin position="1591"/>
        <end position="1603"/>
    </location>
</feature>
<feature type="region of interest" description="Disordered" evidence="2">
    <location>
        <begin position="846"/>
        <end position="869"/>
    </location>
</feature>
<feature type="compositionally biased region" description="Acidic residues" evidence="2">
    <location>
        <begin position="388"/>
        <end position="399"/>
    </location>
</feature>
<gene>
    <name evidence="3" type="ORF">Bfra_002745</name>
</gene>
<feature type="compositionally biased region" description="Basic residues" evidence="2">
    <location>
        <begin position="982"/>
        <end position="992"/>
    </location>
</feature>
<dbReference type="Proteomes" id="UP000531561">
    <property type="component" value="Unassembled WGS sequence"/>
</dbReference>
<feature type="region of interest" description="Disordered" evidence="2">
    <location>
        <begin position="956"/>
        <end position="1006"/>
    </location>
</feature>
<evidence type="ECO:0000313" key="4">
    <source>
        <dbReference type="Proteomes" id="UP000531561"/>
    </source>
</evidence>
<reference evidence="3 4" key="1">
    <citation type="journal article" date="2020" name="Phytopathology">
        <title>A high-quality genome resource of Botrytis fragariae, a new and rapidly spreading fungal pathogen causing strawberry gray mold in the U.S.A.</title>
        <authorList>
            <person name="Wu Y."/>
            <person name="Saski C.A."/>
            <person name="Schnabel G."/>
            <person name="Xiao S."/>
            <person name="Hu M."/>
        </authorList>
    </citation>
    <scope>NUCLEOTIDE SEQUENCE [LARGE SCALE GENOMIC DNA]</scope>
    <source>
        <strain evidence="3 4">BVB16</strain>
    </source>
</reference>
<accession>A0A8H6AZK5</accession>
<organism evidence="3 4">
    <name type="scientific">Botrytis fragariae</name>
    <dbReference type="NCBI Taxonomy" id="1964551"/>
    <lineage>
        <taxon>Eukaryota</taxon>
        <taxon>Fungi</taxon>
        <taxon>Dikarya</taxon>
        <taxon>Ascomycota</taxon>
        <taxon>Pezizomycotina</taxon>
        <taxon>Leotiomycetes</taxon>
        <taxon>Helotiales</taxon>
        <taxon>Sclerotiniaceae</taxon>
        <taxon>Botrytis</taxon>
    </lineage>
</organism>
<feature type="coiled-coil region" evidence="1">
    <location>
        <begin position="1015"/>
        <end position="1042"/>
    </location>
</feature>
<keyword evidence="4" id="KW-1185">Reference proteome</keyword>
<comment type="caution">
    <text evidence="3">The sequence shown here is derived from an EMBL/GenBank/DDBJ whole genome shotgun (WGS) entry which is preliminary data.</text>
</comment>
<feature type="region of interest" description="Disordered" evidence="2">
    <location>
        <begin position="365"/>
        <end position="400"/>
    </location>
</feature>
<dbReference type="EMBL" id="JABFCT010000004">
    <property type="protein sequence ID" value="KAF5876340.1"/>
    <property type="molecule type" value="Genomic_DNA"/>
</dbReference>
<feature type="compositionally biased region" description="Low complexity" evidence="2">
    <location>
        <begin position="278"/>
        <end position="290"/>
    </location>
</feature>
<feature type="compositionally biased region" description="Basic and acidic residues" evidence="2">
    <location>
        <begin position="735"/>
        <end position="753"/>
    </location>
</feature>
<feature type="compositionally biased region" description="Basic and acidic residues" evidence="2">
    <location>
        <begin position="1285"/>
        <end position="1304"/>
    </location>
</feature>
<feature type="region of interest" description="Disordered" evidence="2">
    <location>
        <begin position="1559"/>
        <end position="1578"/>
    </location>
</feature>
<feature type="region of interest" description="Disordered" evidence="2">
    <location>
        <begin position="242"/>
        <end position="299"/>
    </location>
</feature>
<feature type="region of interest" description="Disordered" evidence="2">
    <location>
        <begin position="730"/>
        <end position="753"/>
    </location>
</feature>
<proteinExistence type="predicted"/>
<sequence length="1629" mass="181626">MAEERPEPVEDIDKQILELEKQIEQEYKVSAIAAQYDTAEKPTAIIPKQLQIKDLLGADIEDQFEKLAAAQLTCVFPQLKQKYLERNWEAILCGERPLPPFHPAVLSPHRVPKLFKIEIRILVKAYTILESSLSVCKIPTQEYVRSIDIESVHERQEFQLHKACTAVAYTSDILHIPDSLLPVTKEGVRIAVQSFARVGELVSYLYCFDPPLSPETVPLENPEAKYKDLDIVFPVDEAGTKSVSGKETVRRRERTPIKTGTVLKKRKSSAKIGSGMDGSSSTEDSGKSSPGPGPRRDSVIDSIMASETDSDESIVTVVSIATYDVEEAMVKPLNVGSLDGEGNLIAIGEIGSGLQMLREEKMDKNLQEGSEHSSTPSKVNGNGIAPMDMDDSNGEDADDFSSSLRGLSRIMASNYRMFRASREEEDRIKDSDNNVFAQKESVDTKYGIPTSLPLPSEIVGIPAEDTQAVWHEYAFAGSKNEPDSHITSAASCIRKNSSEGENELERLFRVDSVHTSESEKKDRYLDIKFTHAIDIDLNLKEEKEPEKIVKSPHEQLWDEISKSVDKALDASQENRRKESIRGFSLKVPHLVQEAKQGLYRSPSPTRSSASNEMVGEVSSLKEIEFCASGLKDRGVGEGNLVTNIEGLGGDCSARMHRKDDRAIASLEGVSSNLGSPISLSVMGRGGRDYAEAGLEKDVGELCVGVGVDGENCASSDSPCRQVKLRVPGEEIDGDFSDHKGTREDSVERENERDIANSERFSPVHQRVIQLMTPKHGRYHTVKAKGGKTPASYRMFESQAHEKTASQELGGIAMERKASQYPAKERAFSQPCWSNDLHWVHQYSSGSFRADESKDSSGDGSEEWLLGKEGRSEIEEEMEKFWRANSEGPMAQFGKAMEKMDTETEIERKKLPAMDREMKRKMVDLGSWKFTTDENGRVSMGSSQVKYRDVPTIIRRSLPQLDGPTSPPLLAVESPAGSTRSPSPRKKLQKVNRSKSPSLMKTSSSSLGKIFQNSRVEGMEGGMRDLRREVEELKNMVGRLEREFGGAVEFGVEDVGKVGGRLGDKVKDVWSVVYGKDWEEGGVWINLEEIEWMREVRDVGLLKIVGRMKKKSDTEEVARVVDGFLKGKQNKSFEKDLMIPNLKNPELEDEDISAPQISMEKLGSRESAVSGELRINESRTTVPQRVIRDLSADEVGLEGEIARSKGERWDLKDEKSEDCDVGMLGDMRARDWMIRRDSKVSESDVRNCELASEVPLYADWTGGQSESWTQCPLSIQKLPDLSSLESRGDMEKEGKRKMEESRKNETGFGGVTRNKKCGKRGGENESELERLDEGFEKECKANGKVEVRYVDSEGNFMDQREAFRYLSSQFEGLGGDKRREKGKRKEGERSTRIVEEGVGMVACEHGCMIIGGRRLDDMEMEGLLDAGVLGGKGAEMEKSDFDVSMKGNGKGVGVEREVDAEEKMVEYLIEDLLAKQEGERMKREEWWEREREGDKMEIRRLGGVVEELRELVLKGMEKGKDKEGGRVCGGERGSLEEDGYEDKDEMHDCDKRCCWCQPSGSGSGRKGGRKDGKKHECGAGNVANMRARDVYGDQDEDEDGDWDSEERGVGNGNGKGFWDWVGGGILWRQD</sequence>
<evidence type="ECO:0000313" key="3">
    <source>
        <dbReference type="EMBL" id="KAF5876340.1"/>
    </source>
</evidence>
<protein>
    <submittedName>
        <fullName evidence="3">Uncharacterized protein</fullName>
    </submittedName>
</protein>
<feature type="region of interest" description="Disordered" evidence="2">
    <location>
        <begin position="1583"/>
        <end position="1615"/>
    </location>
</feature>
<feature type="compositionally biased region" description="Basic and acidic residues" evidence="2">
    <location>
        <begin position="247"/>
        <end position="256"/>
    </location>
</feature>
<evidence type="ECO:0000256" key="1">
    <source>
        <dbReference type="SAM" id="Coils"/>
    </source>
</evidence>
<name>A0A8H6AZK5_9HELO</name>
<dbReference type="OrthoDB" id="3559138at2759"/>
<dbReference type="GeneID" id="59256850"/>